<reference evidence="8 9" key="1">
    <citation type="submission" date="2020-08" db="EMBL/GenBank/DDBJ databases">
        <title>Genomic Encyclopedia of Type Strains, Phase III (KMG-III): the genomes of soil and plant-associated and newly described type strains.</title>
        <authorList>
            <person name="Whitman W."/>
        </authorList>
    </citation>
    <scope>NUCLEOTIDE SEQUENCE [LARGE SCALE GENOMIC DNA]</scope>
    <source>
        <strain evidence="8 9">CECT 8234</strain>
    </source>
</reference>
<dbReference type="Gene3D" id="1.10.10.10">
    <property type="entry name" value="Winged helix-like DNA-binding domain superfamily/Winged helix DNA-binding domain"/>
    <property type="match status" value="1"/>
</dbReference>
<feature type="domain" description="Response regulatory" evidence="7">
    <location>
        <begin position="2"/>
        <end position="117"/>
    </location>
</feature>
<comment type="caution">
    <text evidence="8">The sequence shown here is derived from an EMBL/GenBank/DDBJ whole genome shotgun (WGS) entry which is preliminary data.</text>
</comment>
<evidence type="ECO:0000256" key="4">
    <source>
        <dbReference type="ARBA" id="ARBA00023125"/>
    </source>
</evidence>
<dbReference type="PANTHER" id="PTHR35807">
    <property type="entry name" value="TRANSCRIPTIONAL REGULATOR REDD-RELATED"/>
    <property type="match status" value="1"/>
</dbReference>
<keyword evidence="2" id="KW-0902">Two-component regulatory system</keyword>
<dbReference type="SMART" id="SM01043">
    <property type="entry name" value="BTAD"/>
    <property type="match status" value="1"/>
</dbReference>
<dbReference type="InterPro" id="IPR011006">
    <property type="entry name" value="CheY-like_superfamily"/>
</dbReference>
<dbReference type="SMART" id="SM00862">
    <property type="entry name" value="Trans_reg_C"/>
    <property type="match status" value="1"/>
</dbReference>
<dbReference type="InterPro" id="IPR036388">
    <property type="entry name" value="WH-like_DNA-bd_sf"/>
</dbReference>
<feature type="modified residue" description="4-aspartylphosphate" evidence="6">
    <location>
        <position position="54"/>
    </location>
</feature>
<evidence type="ECO:0000256" key="5">
    <source>
        <dbReference type="ARBA" id="ARBA00023163"/>
    </source>
</evidence>
<dbReference type="InterPro" id="IPR051677">
    <property type="entry name" value="AfsR-DnrI-RedD_regulator"/>
</dbReference>
<dbReference type="AlphaFoldDB" id="A0A7W5GCD0"/>
<dbReference type="GO" id="GO:0000160">
    <property type="term" value="P:phosphorelay signal transduction system"/>
    <property type="evidence" value="ECO:0007669"/>
    <property type="project" value="UniProtKB-KW"/>
</dbReference>
<dbReference type="InterPro" id="IPR005158">
    <property type="entry name" value="BTAD"/>
</dbReference>
<dbReference type="PANTHER" id="PTHR35807:SF2">
    <property type="entry name" value="TRANSCRIPTIONAL ACTIVATOR DOMAIN"/>
    <property type="match status" value="1"/>
</dbReference>
<sequence>MKVILVDDEPVMHLIMRKMLAKYTELLLTGTFADTHAAAAFLNDNPDIELAFVDISMPGGSGLAFAAKLEETGCKAQIVFVTSHKDYAVEAFELSVLDYLVKPVTQERLERTVHRALESRRNTQSLPPSDSANQAVNRISIAALGDFFVRNETGRVKWISSKSAELFAYLLLSRGKWISRSRLIMDIFAGMASTNAEKYLNTTVYQLRKSLEPIGLREAIRSENDGYALELNDAVIDYVEFERLFDKLGSIRADNVEEALAVERLYTGDLFGSKSYVWAIYETDRLAERHAGFVRHLAETLLAVANTAAASKLLLKIYARNPMDEPVVALLMRKHAQTGDKKALTAQYTDYVKLLKRELGIRPSKDLLLLYDSLISGLSESVT</sequence>
<dbReference type="EMBL" id="JACHXW010000023">
    <property type="protein sequence ID" value="MBB3155259.1"/>
    <property type="molecule type" value="Genomic_DNA"/>
</dbReference>
<dbReference type="Gene3D" id="3.40.50.2300">
    <property type="match status" value="1"/>
</dbReference>
<evidence type="ECO:0000313" key="9">
    <source>
        <dbReference type="Proteomes" id="UP000518605"/>
    </source>
</evidence>
<evidence type="ECO:0000256" key="1">
    <source>
        <dbReference type="ARBA" id="ARBA00005820"/>
    </source>
</evidence>
<gene>
    <name evidence="8" type="ORF">FHS16_005367</name>
</gene>
<evidence type="ECO:0000256" key="6">
    <source>
        <dbReference type="PROSITE-ProRule" id="PRU00169"/>
    </source>
</evidence>
<keyword evidence="3" id="KW-0805">Transcription regulation</keyword>
<name>A0A7W5GCD0_9BACL</name>
<evidence type="ECO:0000256" key="2">
    <source>
        <dbReference type="ARBA" id="ARBA00023012"/>
    </source>
</evidence>
<keyword evidence="6" id="KW-0597">Phosphoprotein</keyword>
<dbReference type="InterPro" id="IPR016032">
    <property type="entry name" value="Sig_transdc_resp-reg_C-effctor"/>
</dbReference>
<dbReference type="SUPFAM" id="SSF48452">
    <property type="entry name" value="TPR-like"/>
    <property type="match status" value="1"/>
</dbReference>
<comment type="similarity">
    <text evidence="1">Belongs to the AfsR/DnrI/RedD regulatory family.</text>
</comment>
<evidence type="ECO:0000313" key="8">
    <source>
        <dbReference type="EMBL" id="MBB3155259.1"/>
    </source>
</evidence>
<dbReference type="SUPFAM" id="SSF46894">
    <property type="entry name" value="C-terminal effector domain of the bipartite response regulators"/>
    <property type="match status" value="1"/>
</dbReference>
<dbReference type="Proteomes" id="UP000518605">
    <property type="component" value="Unassembled WGS sequence"/>
</dbReference>
<dbReference type="GO" id="GO:0003677">
    <property type="term" value="F:DNA binding"/>
    <property type="evidence" value="ECO:0007669"/>
    <property type="project" value="UniProtKB-KW"/>
</dbReference>
<accession>A0A7W5GCD0</accession>
<dbReference type="InterPro" id="IPR001789">
    <property type="entry name" value="Sig_transdc_resp-reg_receiver"/>
</dbReference>
<dbReference type="Gene3D" id="1.25.40.10">
    <property type="entry name" value="Tetratricopeptide repeat domain"/>
    <property type="match status" value="1"/>
</dbReference>
<keyword evidence="5" id="KW-0804">Transcription</keyword>
<dbReference type="Pfam" id="PF03704">
    <property type="entry name" value="BTAD"/>
    <property type="match status" value="1"/>
</dbReference>
<keyword evidence="9" id="KW-1185">Reference proteome</keyword>
<dbReference type="SMART" id="SM00448">
    <property type="entry name" value="REC"/>
    <property type="match status" value="1"/>
</dbReference>
<dbReference type="InterPro" id="IPR011990">
    <property type="entry name" value="TPR-like_helical_dom_sf"/>
</dbReference>
<dbReference type="InterPro" id="IPR001867">
    <property type="entry name" value="OmpR/PhoB-type_DNA-bd"/>
</dbReference>
<keyword evidence="4" id="KW-0238">DNA-binding</keyword>
<organism evidence="8 9">
    <name type="scientific">Paenibacillus endophyticus</name>
    <dbReference type="NCBI Taxonomy" id="1294268"/>
    <lineage>
        <taxon>Bacteria</taxon>
        <taxon>Bacillati</taxon>
        <taxon>Bacillota</taxon>
        <taxon>Bacilli</taxon>
        <taxon>Bacillales</taxon>
        <taxon>Paenibacillaceae</taxon>
        <taxon>Paenibacillus</taxon>
    </lineage>
</organism>
<dbReference type="Pfam" id="PF00072">
    <property type="entry name" value="Response_reg"/>
    <property type="match status" value="1"/>
</dbReference>
<protein>
    <submittedName>
        <fullName evidence="8">Two-component SAPR family response regulator</fullName>
    </submittedName>
</protein>
<dbReference type="RefSeq" id="WP_183569790.1">
    <property type="nucleotide sequence ID" value="NZ_CBCSLB010000021.1"/>
</dbReference>
<evidence type="ECO:0000256" key="3">
    <source>
        <dbReference type="ARBA" id="ARBA00023015"/>
    </source>
</evidence>
<dbReference type="SUPFAM" id="SSF52172">
    <property type="entry name" value="CheY-like"/>
    <property type="match status" value="1"/>
</dbReference>
<dbReference type="PROSITE" id="PS50110">
    <property type="entry name" value="RESPONSE_REGULATORY"/>
    <property type="match status" value="1"/>
</dbReference>
<dbReference type="GO" id="GO:0006355">
    <property type="term" value="P:regulation of DNA-templated transcription"/>
    <property type="evidence" value="ECO:0007669"/>
    <property type="project" value="InterPro"/>
</dbReference>
<evidence type="ECO:0000259" key="7">
    <source>
        <dbReference type="PROSITE" id="PS50110"/>
    </source>
</evidence>
<proteinExistence type="inferred from homology"/>